<evidence type="ECO:0000313" key="3">
    <source>
        <dbReference type="EMBL" id="MFD1535291.1"/>
    </source>
</evidence>
<dbReference type="Gene3D" id="3.90.190.10">
    <property type="entry name" value="Protein tyrosine phosphatase superfamily"/>
    <property type="match status" value="1"/>
</dbReference>
<dbReference type="RefSeq" id="WP_343981430.1">
    <property type="nucleotide sequence ID" value="NZ_BAAAJG010000014.1"/>
</dbReference>
<protein>
    <submittedName>
        <fullName evidence="3">ADP-ribosylglycohydrolase family protein</fullName>
    </submittedName>
</protein>
<dbReference type="SUPFAM" id="SSF52799">
    <property type="entry name" value="(Phosphotyrosine protein) phosphatases II"/>
    <property type="match status" value="1"/>
</dbReference>
<dbReference type="PANTHER" id="PTHR16222:SF24">
    <property type="entry name" value="ADP-RIBOSYLHYDROLASE ARH3"/>
    <property type="match status" value="1"/>
</dbReference>
<dbReference type="InterPro" id="IPR029021">
    <property type="entry name" value="Prot-tyrosine_phosphatase-like"/>
</dbReference>
<dbReference type="InterPro" id="IPR005502">
    <property type="entry name" value="Ribosyl_crysJ1"/>
</dbReference>
<evidence type="ECO:0000313" key="4">
    <source>
        <dbReference type="Proteomes" id="UP001597145"/>
    </source>
</evidence>
<name>A0ABW4FZ94_9PSEU</name>
<reference evidence="4" key="1">
    <citation type="journal article" date="2019" name="Int. J. Syst. Evol. Microbiol.">
        <title>The Global Catalogue of Microorganisms (GCM) 10K type strain sequencing project: providing services to taxonomists for standard genome sequencing and annotation.</title>
        <authorList>
            <consortium name="The Broad Institute Genomics Platform"/>
            <consortium name="The Broad Institute Genome Sequencing Center for Infectious Disease"/>
            <person name="Wu L."/>
            <person name="Ma J."/>
        </authorList>
    </citation>
    <scope>NUCLEOTIDE SEQUENCE [LARGE SCALE GENOMIC DNA]</scope>
    <source>
        <strain evidence="4">JCM 12165</strain>
    </source>
</reference>
<dbReference type="Pfam" id="PF03747">
    <property type="entry name" value="ADP_ribosyl_GH"/>
    <property type="match status" value="1"/>
</dbReference>
<dbReference type="EMBL" id="JBHUCP010000052">
    <property type="protein sequence ID" value="MFD1535291.1"/>
    <property type="molecule type" value="Genomic_DNA"/>
</dbReference>
<comment type="caution">
    <text evidence="3">The sequence shown here is derived from an EMBL/GenBank/DDBJ whole genome shotgun (WGS) entry which is preliminary data.</text>
</comment>
<evidence type="ECO:0000256" key="1">
    <source>
        <dbReference type="ARBA" id="ARBA00010702"/>
    </source>
</evidence>
<keyword evidence="2" id="KW-0378">Hydrolase</keyword>
<dbReference type="Proteomes" id="UP001597145">
    <property type="component" value="Unassembled WGS sequence"/>
</dbReference>
<dbReference type="InterPro" id="IPR036705">
    <property type="entry name" value="Ribosyl_crysJ1_sf"/>
</dbReference>
<proteinExistence type="inferred from homology"/>
<keyword evidence="4" id="KW-1185">Reference proteome</keyword>
<gene>
    <name evidence="3" type="ORF">ACFSCY_38390</name>
</gene>
<sequence length="471" mass="48540">MSGVNLDRAVGVLVGAAAGDAVGVPYEYGSRPLPWPGEEARMLGGGLGGYAPGQWSDDTEMACVIAEVAATGADLREDVALDRIAAGFLRWYADGPADAGIQTRAVLRALRGTAEVGAAARMRTRAAELHAHTGRTAGNGSLMRTGPVALAHLGDSEAIARAARAVSGLTHHDPQAGDACVLWCLAIDHAVRTGELDVRVGLGYVGPEWAALLDEAERSTPDRFAASNGWVVAALQAAWSAVAHANGLEEGIQAAVRGGGDTVAAIAGALLGARYGGSAAPARWRRMLQGWPGLRARDLTRLAVLAARRGRPDGDGWPSAPTVPSYGGSAKWTVPHPDDPGVLLGAVGALRPGVADAVVSLCRLGAGEAPLAGVPASDHIEVWIIDRDDANLDLPGVLADTASVVRDLRAEGKTVLVHCAFAETRTPVVAAAYGALITGSTRETALRRVRAVLPSARPRPSIVARLLATTQ</sequence>
<dbReference type="SUPFAM" id="SSF101478">
    <property type="entry name" value="ADP-ribosylglycohydrolase"/>
    <property type="match status" value="1"/>
</dbReference>
<comment type="similarity">
    <text evidence="1">Belongs to the ADP-ribosylglycohydrolase family.</text>
</comment>
<accession>A0ABW4FZ94</accession>
<evidence type="ECO:0000256" key="2">
    <source>
        <dbReference type="ARBA" id="ARBA00022801"/>
    </source>
</evidence>
<organism evidence="3 4">
    <name type="scientific">Pseudonocardia aurantiaca</name>
    <dbReference type="NCBI Taxonomy" id="75290"/>
    <lineage>
        <taxon>Bacteria</taxon>
        <taxon>Bacillati</taxon>
        <taxon>Actinomycetota</taxon>
        <taxon>Actinomycetes</taxon>
        <taxon>Pseudonocardiales</taxon>
        <taxon>Pseudonocardiaceae</taxon>
        <taxon>Pseudonocardia</taxon>
    </lineage>
</organism>
<dbReference type="InterPro" id="IPR050792">
    <property type="entry name" value="ADP-ribosylglycohydrolase"/>
</dbReference>
<dbReference type="Gene3D" id="1.10.4080.10">
    <property type="entry name" value="ADP-ribosylation/Crystallin J1"/>
    <property type="match status" value="1"/>
</dbReference>
<dbReference type="PANTHER" id="PTHR16222">
    <property type="entry name" value="ADP-RIBOSYLGLYCOHYDROLASE"/>
    <property type="match status" value="1"/>
</dbReference>